<protein>
    <submittedName>
        <fullName evidence="1">11749_t:CDS:1</fullName>
    </submittedName>
</protein>
<feature type="non-terminal residue" evidence="1">
    <location>
        <position position="1"/>
    </location>
</feature>
<name>A0ACA9QY22_9GLOM</name>
<feature type="non-terminal residue" evidence="1">
    <location>
        <position position="55"/>
    </location>
</feature>
<proteinExistence type="predicted"/>
<reference evidence="1" key="1">
    <citation type="submission" date="2021-06" db="EMBL/GenBank/DDBJ databases">
        <authorList>
            <person name="Kallberg Y."/>
            <person name="Tangrot J."/>
            <person name="Rosling A."/>
        </authorList>
    </citation>
    <scope>NUCLEOTIDE SEQUENCE</scope>
    <source>
        <strain evidence="1">28 12/20/2015</strain>
    </source>
</reference>
<dbReference type="Proteomes" id="UP000789366">
    <property type="component" value="Unassembled WGS sequence"/>
</dbReference>
<dbReference type="EMBL" id="CAJVPW010052739">
    <property type="protein sequence ID" value="CAG8768755.1"/>
    <property type="molecule type" value="Genomic_DNA"/>
</dbReference>
<sequence>LARGGTKGVKPVATENDYGCRKYKKCRNAVNRPEFRHACISLAIPYRDVLLIFDP</sequence>
<keyword evidence="2" id="KW-1185">Reference proteome</keyword>
<gene>
    <name evidence="1" type="ORF">SPELUC_LOCUS15637</name>
</gene>
<organism evidence="1 2">
    <name type="scientific">Cetraspora pellucida</name>
    <dbReference type="NCBI Taxonomy" id="1433469"/>
    <lineage>
        <taxon>Eukaryota</taxon>
        <taxon>Fungi</taxon>
        <taxon>Fungi incertae sedis</taxon>
        <taxon>Mucoromycota</taxon>
        <taxon>Glomeromycotina</taxon>
        <taxon>Glomeromycetes</taxon>
        <taxon>Diversisporales</taxon>
        <taxon>Gigasporaceae</taxon>
        <taxon>Cetraspora</taxon>
    </lineage>
</organism>
<accession>A0ACA9QY22</accession>
<comment type="caution">
    <text evidence="1">The sequence shown here is derived from an EMBL/GenBank/DDBJ whole genome shotgun (WGS) entry which is preliminary data.</text>
</comment>
<evidence type="ECO:0000313" key="1">
    <source>
        <dbReference type="EMBL" id="CAG8768755.1"/>
    </source>
</evidence>
<evidence type="ECO:0000313" key="2">
    <source>
        <dbReference type="Proteomes" id="UP000789366"/>
    </source>
</evidence>